<protein>
    <recommendedName>
        <fullName evidence="3">Transcriptional regulator</fullName>
    </recommendedName>
</protein>
<keyword evidence="2" id="KW-1185">Reference proteome</keyword>
<gene>
    <name evidence="1" type="ORF">M5W83_02805</name>
</gene>
<dbReference type="Proteomes" id="UP001209276">
    <property type="component" value="Unassembled WGS sequence"/>
</dbReference>
<evidence type="ECO:0008006" key="3">
    <source>
        <dbReference type="Google" id="ProtNLM"/>
    </source>
</evidence>
<comment type="caution">
    <text evidence="1">The sequence shown here is derived from an EMBL/GenBank/DDBJ whole genome shotgun (WGS) entry which is preliminary data.</text>
</comment>
<name>A0ABT4FRH3_PANTH</name>
<sequence>MWMDKKEVTWGSPEIRIGIIGPEAMMGLMEHCLKGFPSFEPVMRSYRQEEEAPDLAHELAEKVDVLLFTGPVSYQLAKNQYQFDIPCLFVPLTGSGLYAVLFRLERKLDAAAITVDTLNRQMLVSTFRELGHMWTAYEGEALPAWPELVEFHRGHYEAGRSCCAITAIRSVSLQLAREGIPCEWIVPTEQDIIVTLERALLSTEWRRHKEVQVVVGLIQTDGMENLAERQLSEHEIQRLEQDVYHLILNFVKHLDGHFTQQSSGEYSFVTTRGVFERETGGYKRIPLARNVHKMNGIHLSIGIGFGRSAAEAGVHARRSLQLACDGGGGMCFIIREDESVIGPLEIHEPHELDLSLVDAALVKQAETAGLTSIYLSRLIAHMTRFGKVDYYAQELATVLGVTVRSVHRFLLALMDAGLVDIVGEEKGASRGRPRQKYRISFLSRLIR</sequence>
<reference evidence="1 2" key="1">
    <citation type="submission" date="2022-05" db="EMBL/GenBank/DDBJ databases">
        <title>Genome Sequencing of Bee-Associated Microbes.</title>
        <authorList>
            <person name="Dunlap C."/>
        </authorList>
    </citation>
    <scope>NUCLEOTIDE SEQUENCE [LARGE SCALE GENOMIC DNA]</scope>
    <source>
        <strain evidence="1 2">NRRL B-14613</strain>
    </source>
</reference>
<organism evidence="1 2">
    <name type="scientific">Paenibacillus thiaminolyticus</name>
    <name type="common">Bacillus thiaminolyticus</name>
    <dbReference type="NCBI Taxonomy" id="49283"/>
    <lineage>
        <taxon>Bacteria</taxon>
        <taxon>Bacillati</taxon>
        <taxon>Bacillota</taxon>
        <taxon>Bacilli</taxon>
        <taxon>Bacillales</taxon>
        <taxon>Paenibacillaceae</taxon>
        <taxon>Paenibacillus</taxon>
    </lineage>
</organism>
<evidence type="ECO:0000313" key="1">
    <source>
        <dbReference type="EMBL" id="MCY9606090.1"/>
    </source>
</evidence>
<dbReference type="SUPFAM" id="SSF46785">
    <property type="entry name" value="Winged helix' DNA-binding domain"/>
    <property type="match status" value="1"/>
</dbReference>
<dbReference type="RefSeq" id="WP_244194241.1">
    <property type="nucleotide sequence ID" value="NZ_CABMNB010000030.1"/>
</dbReference>
<dbReference type="GeneID" id="76998624"/>
<dbReference type="InterPro" id="IPR043128">
    <property type="entry name" value="Rev_trsase/Diguanyl_cyclase"/>
</dbReference>
<dbReference type="Gene3D" id="3.30.70.270">
    <property type="match status" value="1"/>
</dbReference>
<dbReference type="InterPro" id="IPR036390">
    <property type="entry name" value="WH_DNA-bd_sf"/>
</dbReference>
<dbReference type="EMBL" id="JAMDMM010000009">
    <property type="protein sequence ID" value="MCY9606090.1"/>
    <property type="molecule type" value="Genomic_DNA"/>
</dbReference>
<accession>A0ABT4FRH3</accession>
<proteinExistence type="predicted"/>
<evidence type="ECO:0000313" key="2">
    <source>
        <dbReference type="Proteomes" id="UP001209276"/>
    </source>
</evidence>